<proteinExistence type="predicted"/>
<keyword evidence="3 6" id="KW-0812">Transmembrane</keyword>
<name>A0A6N7Z6V1_9PSEU</name>
<feature type="transmembrane region" description="Helical" evidence="6">
    <location>
        <begin position="350"/>
        <end position="373"/>
    </location>
</feature>
<reference evidence="8 9" key="1">
    <citation type="submission" date="2019-11" db="EMBL/GenBank/DDBJ databases">
        <title>Draft genome of Amycolatopsis RM579.</title>
        <authorList>
            <person name="Duangmal K."/>
            <person name="Mingma R."/>
        </authorList>
    </citation>
    <scope>NUCLEOTIDE SEQUENCE [LARGE SCALE GENOMIC DNA]</scope>
    <source>
        <strain evidence="8 9">RM579</strain>
    </source>
</reference>
<dbReference type="SUPFAM" id="SSF103473">
    <property type="entry name" value="MFS general substrate transporter"/>
    <property type="match status" value="1"/>
</dbReference>
<organism evidence="8 9">
    <name type="scientific">Amycolatopsis pithecellobii</name>
    <dbReference type="NCBI Taxonomy" id="664692"/>
    <lineage>
        <taxon>Bacteria</taxon>
        <taxon>Bacillati</taxon>
        <taxon>Actinomycetota</taxon>
        <taxon>Actinomycetes</taxon>
        <taxon>Pseudonocardiales</taxon>
        <taxon>Pseudonocardiaceae</taxon>
        <taxon>Amycolatopsis</taxon>
    </lineage>
</organism>
<dbReference type="PROSITE" id="PS50850">
    <property type="entry name" value="MFS"/>
    <property type="match status" value="1"/>
</dbReference>
<dbReference type="GO" id="GO:0022857">
    <property type="term" value="F:transmembrane transporter activity"/>
    <property type="evidence" value="ECO:0007669"/>
    <property type="project" value="InterPro"/>
</dbReference>
<feature type="transmembrane region" description="Helical" evidence="6">
    <location>
        <begin position="88"/>
        <end position="106"/>
    </location>
</feature>
<dbReference type="InterPro" id="IPR036259">
    <property type="entry name" value="MFS_trans_sf"/>
</dbReference>
<evidence type="ECO:0000256" key="1">
    <source>
        <dbReference type="ARBA" id="ARBA00004651"/>
    </source>
</evidence>
<dbReference type="CDD" id="cd17316">
    <property type="entry name" value="MFS_SV2_like"/>
    <property type="match status" value="1"/>
</dbReference>
<evidence type="ECO:0000256" key="3">
    <source>
        <dbReference type="ARBA" id="ARBA00022692"/>
    </source>
</evidence>
<dbReference type="InterPro" id="IPR005828">
    <property type="entry name" value="MFS_sugar_transport-like"/>
</dbReference>
<feature type="transmembrane region" description="Helical" evidence="6">
    <location>
        <begin position="385"/>
        <end position="405"/>
    </location>
</feature>
<feature type="domain" description="Major facilitator superfamily (MFS) profile" evidence="7">
    <location>
        <begin position="21"/>
        <end position="440"/>
    </location>
</feature>
<feature type="transmembrane region" description="Helical" evidence="6">
    <location>
        <begin position="327"/>
        <end position="344"/>
    </location>
</feature>
<dbReference type="OrthoDB" id="9109650at2"/>
<dbReference type="AlphaFoldDB" id="A0A6N7Z6V1"/>
<evidence type="ECO:0000256" key="5">
    <source>
        <dbReference type="ARBA" id="ARBA00023136"/>
    </source>
</evidence>
<keyword evidence="9" id="KW-1185">Reference proteome</keyword>
<dbReference type="PANTHER" id="PTHR23511:SF14">
    <property type="entry name" value="METABOLITE TRANSPORT PROTEIN YAAU-RELATED"/>
    <property type="match status" value="1"/>
</dbReference>
<dbReference type="EMBL" id="WMBA01000036">
    <property type="protein sequence ID" value="MTD56600.1"/>
    <property type="molecule type" value="Genomic_DNA"/>
</dbReference>
<evidence type="ECO:0000256" key="2">
    <source>
        <dbReference type="ARBA" id="ARBA00022448"/>
    </source>
</evidence>
<feature type="transmembrane region" description="Helical" evidence="6">
    <location>
        <begin position="21"/>
        <end position="46"/>
    </location>
</feature>
<evidence type="ECO:0000259" key="7">
    <source>
        <dbReference type="PROSITE" id="PS50850"/>
    </source>
</evidence>
<feature type="transmembrane region" description="Helical" evidence="6">
    <location>
        <begin position="112"/>
        <end position="133"/>
    </location>
</feature>
<feature type="transmembrane region" description="Helical" evidence="6">
    <location>
        <begin position="261"/>
        <end position="285"/>
    </location>
</feature>
<feature type="transmembrane region" description="Helical" evidence="6">
    <location>
        <begin position="417"/>
        <end position="436"/>
    </location>
</feature>
<protein>
    <submittedName>
        <fullName evidence="8">MFS transporter</fullName>
    </submittedName>
</protein>
<feature type="transmembrane region" description="Helical" evidence="6">
    <location>
        <begin position="145"/>
        <end position="168"/>
    </location>
</feature>
<dbReference type="InterPro" id="IPR005829">
    <property type="entry name" value="Sugar_transporter_CS"/>
</dbReference>
<evidence type="ECO:0000313" key="8">
    <source>
        <dbReference type="EMBL" id="MTD56600.1"/>
    </source>
</evidence>
<dbReference type="Proteomes" id="UP000440096">
    <property type="component" value="Unassembled WGS sequence"/>
</dbReference>
<feature type="transmembrane region" description="Helical" evidence="6">
    <location>
        <begin position="58"/>
        <end position="76"/>
    </location>
</feature>
<feature type="transmembrane region" description="Helical" evidence="6">
    <location>
        <begin position="297"/>
        <end position="315"/>
    </location>
</feature>
<keyword evidence="5 6" id="KW-0472">Membrane</keyword>
<dbReference type="Pfam" id="PF00083">
    <property type="entry name" value="Sugar_tr"/>
    <property type="match status" value="1"/>
</dbReference>
<dbReference type="GO" id="GO:0005886">
    <property type="term" value="C:plasma membrane"/>
    <property type="evidence" value="ECO:0007669"/>
    <property type="project" value="UniProtKB-SubCell"/>
</dbReference>
<comment type="caution">
    <text evidence="8">The sequence shown here is derived from an EMBL/GenBank/DDBJ whole genome shotgun (WGS) entry which is preliminary data.</text>
</comment>
<dbReference type="Gene3D" id="1.20.1250.20">
    <property type="entry name" value="MFS general substrate transporter like domains"/>
    <property type="match status" value="1"/>
</dbReference>
<sequence length="462" mass="48714">MTATYQEVIDSAPPSRFHKRLVVACCGGPFLDGYIISIIGVALVGISGSLLLSSSDSGMAGAAALVGIGLGALLFGALTDRIGREKMYAVDLTVLVVGSVLCALVNEAWQLIVLRLILGLAIGADLPIATSLMTEFAPARRRGMMLGFAAVAWAAGGAAAYLVGWIMVELSGGYGLWRWMLASGAVFALLVVVLRRNVPESPRWLASKGRITQAQAVVRRIYGVDVDEAGFTTRSSVADTAVSGLGGLRVLFRGGYLKRTIMCTVLYIANVTPNYAIFIFAPVLLANFHLSGGSLDVLGGLVITVLSIVGAFPALRWIETAGRRKTALIPLTVTLVPFVALWLVPEGPAWFVIVAFSLYALTIAGPGMLIWSYPNEIFPTEVRATALGFMVAASRIGAVVGTYLLPVGLETIGAGNVMLIAAILTAAAIVVCYFWAPETRGLALDEAAGFGHARVRKPVRES</sequence>
<keyword evidence="4 6" id="KW-1133">Transmembrane helix</keyword>
<dbReference type="PROSITE" id="PS00217">
    <property type="entry name" value="SUGAR_TRANSPORT_2"/>
    <property type="match status" value="1"/>
</dbReference>
<dbReference type="InterPro" id="IPR020846">
    <property type="entry name" value="MFS_dom"/>
</dbReference>
<dbReference type="PANTHER" id="PTHR23511">
    <property type="entry name" value="SYNAPTIC VESICLE GLYCOPROTEIN 2"/>
    <property type="match status" value="1"/>
</dbReference>
<accession>A0A6N7Z6V1</accession>
<feature type="transmembrane region" description="Helical" evidence="6">
    <location>
        <begin position="174"/>
        <end position="194"/>
    </location>
</feature>
<evidence type="ECO:0000256" key="4">
    <source>
        <dbReference type="ARBA" id="ARBA00022989"/>
    </source>
</evidence>
<evidence type="ECO:0000256" key="6">
    <source>
        <dbReference type="SAM" id="Phobius"/>
    </source>
</evidence>
<evidence type="ECO:0000313" key="9">
    <source>
        <dbReference type="Proteomes" id="UP000440096"/>
    </source>
</evidence>
<comment type="subcellular location">
    <subcellularLocation>
        <location evidence="1">Cell membrane</location>
        <topology evidence="1">Multi-pass membrane protein</topology>
    </subcellularLocation>
</comment>
<keyword evidence="2" id="KW-0813">Transport</keyword>
<dbReference type="RefSeq" id="WP_154758754.1">
    <property type="nucleotide sequence ID" value="NZ_WMBA01000036.1"/>
</dbReference>
<gene>
    <name evidence="8" type="ORF">GKO32_21910</name>
</gene>